<dbReference type="EMBL" id="JAUJYO010000011">
    <property type="protein sequence ID" value="KAK1303746.1"/>
    <property type="molecule type" value="Genomic_DNA"/>
</dbReference>
<accession>A0AAV9DS63</accession>
<keyword evidence="2" id="KW-1133">Transmembrane helix</keyword>
<comment type="caution">
    <text evidence="3">The sequence shown here is derived from an EMBL/GenBank/DDBJ whole genome shotgun (WGS) entry which is preliminary data.</text>
</comment>
<reference evidence="3" key="1">
    <citation type="journal article" date="2023" name="Nat. Commun.">
        <title>Diploid and tetraploid genomes of Acorus and the evolution of monocots.</title>
        <authorList>
            <person name="Ma L."/>
            <person name="Liu K.W."/>
            <person name="Li Z."/>
            <person name="Hsiao Y.Y."/>
            <person name="Qi Y."/>
            <person name="Fu T."/>
            <person name="Tang G.D."/>
            <person name="Zhang D."/>
            <person name="Sun W.H."/>
            <person name="Liu D.K."/>
            <person name="Li Y."/>
            <person name="Chen G.Z."/>
            <person name="Liu X.D."/>
            <person name="Liao X.Y."/>
            <person name="Jiang Y.T."/>
            <person name="Yu X."/>
            <person name="Hao Y."/>
            <person name="Huang J."/>
            <person name="Zhao X.W."/>
            <person name="Ke S."/>
            <person name="Chen Y.Y."/>
            <person name="Wu W.L."/>
            <person name="Hsu J.L."/>
            <person name="Lin Y.F."/>
            <person name="Huang M.D."/>
            <person name="Li C.Y."/>
            <person name="Huang L."/>
            <person name="Wang Z.W."/>
            <person name="Zhao X."/>
            <person name="Zhong W.Y."/>
            <person name="Peng D.H."/>
            <person name="Ahmad S."/>
            <person name="Lan S."/>
            <person name="Zhang J.S."/>
            <person name="Tsai W.C."/>
            <person name="Van de Peer Y."/>
            <person name="Liu Z.J."/>
        </authorList>
    </citation>
    <scope>NUCLEOTIDE SEQUENCE</scope>
    <source>
        <strain evidence="3">CP</strain>
    </source>
</reference>
<protein>
    <submittedName>
        <fullName evidence="3">Uncharacterized protein</fullName>
    </submittedName>
</protein>
<dbReference type="Proteomes" id="UP001180020">
    <property type="component" value="Unassembled WGS sequence"/>
</dbReference>
<evidence type="ECO:0000256" key="2">
    <source>
        <dbReference type="SAM" id="Phobius"/>
    </source>
</evidence>
<feature type="compositionally biased region" description="Polar residues" evidence="1">
    <location>
        <begin position="55"/>
        <end position="65"/>
    </location>
</feature>
<feature type="compositionally biased region" description="Pro residues" evidence="1">
    <location>
        <begin position="37"/>
        <end position="53"/>
    </location>
</feature>
<feature type="compositionally biased region" description="Low complexity" evidence="1">
    <location>
        <begin position="13"/>
        <end position="36"/>
    </location>
</feature>
<keyword evidence="2" id="KW-0812">Transmembrane</keyword>
<sequence>MTPPPLYPPSSPTPSQSRLLSLSSPPTKNSSARSTPLPSPTSATPPPPLPSRPSQPGNSWPTSTAAVPRMISSTPSRTFGVTDCVFFFVLFDYFLFNFFSLLVCDAESYIPIERLIRGFFGALNACSRGWYINR</sequence>
<evidence type="ECO:0000313" key="4">
    <source>
        <dbReference type="Proteomes" id="UP001180020"/>
    </source>
</evidence>
<evidence type="ECO:0000256" key="1">
    <source>
        <dbReference type="SAM" id="MobiDB-lite"/>
    </source>
</evidence>
<keyword evidence="4" id="KW-1185">Reference proteome</keyword>
<name>A0AAV9DS63_ACOCL</name>
<organism evidence="3 4">
    <name type="scientific">Acorus calamus</name>
    <name type="common">Sweet flag</name>
    <dbReference type="NCBI Taxonomy" id="4465"/>
    <lineage>
        <taxon>Eukaryota</taxon>
        <taxon>Viridiplantae</taxon>
        <taxon>Streptophyta</taxon>
        <taxon>Embryophyta</taxon>
        <taxon>Tracheophyta</taxon>
        <taxon>Spermatophyta</taxon>
        <taxon>Magnoliopsida</taxon>
        <taxon>Liliopsida</taxon>
        <taxon>Acoraceae</taxon>
        <taxon>Acorus</taxon>
    </lineage>
</organism>
<feature type="transmembrane region" description="Helical" evidence="2">
    <location>
        <begin position="85"/>
        <end position="104"/>
    </location>
</feature>
<gene>
    <name evidence="3" type="ORF">QJS10_CPB11g00746</name>
</gene>
<keyword evidence="2" id="KW-0472">Membrane</keyword>
<reference evidence="3" key="2">
    <citation type="submission" date="2023-06" db="EMBL/GenBank/DDBJ databases">
        <authorList>
            <person name="Ma L."/>
            <person name="Liu K.-W."/>
            <person name="Li Z."/>
            <person name="Hsiao Y.-Y."/>
            <person name="Qi Y."/>
            <person name="Fu T."/>
            <person name="Tang G."/>
            <person name="Zhang D."/>
            <person name="Sun W.-H."/>
            <person name="Liu D.-K."/>
            <person name="Li Y."/>
            <person name="Chen G.-Z."/>
            <person name="Liu X.-D."/>
            <person name="Liao X.-Y."/>
            <person name="Jiang Y.-T."/>
            <person name="Yu X."/>
            <person name="Hao Y."/>
            <person name="Huang J."/>
            <person name="Zhao X.-W."/>
            <person name="Ke S."/>
            <person name="Chen Y.-Y."/>
            <person name="Wu W.-L."/>
            <person name="Hsu J.-L."/>
            <person name="Lin Y.-F."/>
            <person name="Huang M.-D."/>
            <person name="Li C.-Y."/>
            <person name="Huang L."/>
            <person name="Wang Z.-W."/>
            <person name="Zhao X."/>
            <person name="Zhong W.-Y."/>
            <person name="Peng D.-H."/>
            <person name="Ahmad S."/>
            <person name="Lan S."/>
            <person name="Zhang J.-S."/>
            <person name="Tsai W.-C."/>
            <person name="Van De Peer Y."/>
            <person name="Liu Z.-J."/>
        </authorList>
    </citation>
    <scope>NUCLEOTIDE SEQUENCE</scope>
    <source>
        <strain evidence="3">CP</strain>
        <tissue evidence="3">Leaves</tissue>
    </source>
</reference>
<evidence type="ECO:0000313" key="3">
    <source>
        <dbReference type="EMBL" id="KAK1303746.1"/>
    </source>
</evidence>
<feature type="compositionally biased region" description="Pro residues" evidence="1">
    <location>
        <begin position="1"/>
        <end position="12"/>
    </location>
</feature>
<dbReference type="AlphaFoldDB" id="A0AAV9DS63"/>
<feature type="region of interest" description="Disordered" evidence="1">
    <location>
        <begin position="1"/>
        <end position="65"/>
    </location>
</feature>
<proteinExistence type="predicted"/>